<dbReference type="EC" id="3.6.4.-" evidence="8"/>
<dbReference type="PROSITE" id="PS50828">
    <property type="entry name" value="SMR"/>
    <property type="match status" value="1"/>
</dbReference>
<dbReference type="InterPro" id="IPR002625">
    <property type="entry name" value="Smr_dom"/>
</dbReference>
<evidence type="ECO:0000256" key="8">
    <source>
        <dbReference type="HAMAP-Rule" id="MF_00092"/>
    </source>
</evidence>
<dbReference type="Proteomes" id="UP000774000">
    <property type="component" value="Unassembled WGS sequence"/>
</dbReference>
<dbReference type="InterPro" id="IPR045076">
    <property type="entry name" value="MutS"/>
</dbReference>
<dbReference type="InterPro" id="IPR046893">
    <property type="entry name" value="MSSS"/>
</dbReference>
<reference evidence="13" key="1">
    <citation type="submission" date="2021-01" db="EMBL/GenBank/DDBJ databases">
        <title>Genomic Encyclopedia of Type Strains, Phase IV (KMG-IV): sequencing the most valuable type-strain genomes for metagenomic binning, comparative biology and taxonomic classification.</title>
        <authorList>
            <person name="Goeker M."/>
        </authorList>
    </citation>
    <scope>NUCLEOTIDE SEQUENCE</scope>
    <source>
        <strain evidence="13">DSM 23230</strain>
    </source>
</reference>
<dbReference type="InterPro" id="IPR027417">
    <property type="entry name" value="P-loop_NTPase"/>
</dbReference>
<evidence type="ECO:0000313" key="13">
    <source>
        <dbReference type="EMBL" id="MBM7556531.1"/>
    </source>
</evidence>
<dbReference type="GO" id="GO:0004519">
    <property type="term" value="F:endonuclease activity"/>
    <property type="evidence" value="ECO:0007669"/>
    <property type="project" value="UniProtKB-UniRule"/>
</dbReference>
<dbReference type="GO" id="GO:0030983">
    <property type="term" value="F:mismatched DNA binding"/>
    <property type="evidence" value="ECO:0007669"/>
    <property type="project" value="InterPro"/>
</dbReference>
<dbReference type="PROSITE" id="PS50192">
    <property type="entry name" value="T_SNARE"/>
    <property type="match status" value="1"/>
</dbReference>
<dbReference type="SMART" id="SM00463">
    <property type="entry name" value="SMR"/>
    <property type="match status" value="1"/>
</dbReference>
<evidence type="ECO:0000313" key="14">
    <source>
        <dbReference type="Proteomes" id="UP000774000"/>
    </source>
</evidence>
<dbReference type="PROSITE" id="PS00486">
    <property type="entry name" value="DNA_MISMATCH_REPAIR_2"/>
    <property type="match status" value="1"/>
</dbReference>
<evidence type="ECO:0000256" key="5">
    <source>
        <dbReference type="ARBA" id="ARBA00022840"/>
    </source>
</evidence>
<dbReference type="PANTHER" id="PTHR48466">
    <property type="entry name" value="OS10G0509000 PROTEIN-RELATED"/>
    <property type="match status" value="1"/>
</dbReference>
<dbReference type="EC" id="3.1.-.-" evidence="8"/>
<feature type="domain" description="Smr" evidence="12">
    <location>
        <begin position="713"/>
        <end position="788"/>
    </location>
</feature>
<dbReference type="SMART" id="SM00534">
    <property type="entry name" value="MUTSac"/>
    <property type="match status" value="1"/>
</dbReference>
<feature type="compositionally biased region" description="Basic and acidic residues" evidence="10">
    <location>
        <begin position="600"/>
        <end position="622"/>
    </location>
</feature>
<comment type="function">
    <text evidence="8">Acts as a ribosome collision sensor, splitting the ribosome into its 2 subunits. Detects stalled/collided 70S ribosomes which it binds and splits by an ATP-hydrolysis driven conformational change. Acts upstream of the ribosome quality control system (RQC), a ribosome-associated complex that mediates the extraction of incompletely synthesized nascent chains from stalled ribosomes and their subsequent degradation. Probably generates substrates for RQC.</text>
</comment>
<dbReference type="RefSeq" id="WP_204701302.1">
    <property type="nucleotide sequence ID" value="NZ_JAFBDQ010000005.1"/>
</dbReference>
<dbReference type="InterPro" id="IPR036063">
    <property type="entry name" value="Smr_dom_sf"/>
</dbReference>
<dbReference type="Pfam" id="PF01713">
    <property type="entry name" value="Smr"/>
    <property type="match status" value="1"/>
</dbReference>
<organism evidence="13 14">
    <name type="scientific">Halanaerobacter jeridensis</name>
    <dbReference type="NCBI Taxonomy" id="706427"/>
    <lineage>
        <taxon>Bacteria</taxon>
        <taxon>Bacillati</taxon>
        <taxon>Bacillota</taxon>
        <taxon>Clostridia</taxon>
        <taxon>Halanaerobiales</taxon>
        <taxon>Halobacteroidaceae</taxon>
        <taxon>Halanaerobacter</taxon>
    </lineage>
</organism>
<feature type="region of interest" description="Disordered" evidence="10">
    <location>
        <begin position="600"/>
        <end position="640"/>
    </location>
</feature>
<name>A0A938XRV5_9FIRM</name>
<sequence>MDQHALDVLNFSEIKKDLRSYITSKLTENLIENLEPSIEIDYIKERQKEVTQAKKILIRENTPPISGVKDIRPSLEKAEKSMIIDGEELLDITTTLEVGHDISSYFSNLEDEDDNYKKLMKIAAKIGNFRPLTKEIRKAIDNQGEVKSSASSKLRRIRRKIQNAKDSIRDKLNSIIHSSSMQKYIQEAVVTIRDGRYVIPVKVEHQGEINGLVHDQSSSGQTVFIEPNSVVKINNKLKQLEAEEEQEIQRILQELTFLVQAETDDIKITLKLLTALDFIIAKARYSLNIDGSEPLLNEEQKTKLFKARHPLLTGDVVPIDVELGDEFDTLVITGPNTGGKTVTLKTIGLLTLMAQAGLHIPALSGSEVGIYHQIYGDIGDEQSIKQNLSTFSSHMNQIIKIIEEADDTALVLLDELGAGTDPTEGAALGMAILDYLHTRNVKTVITTHYSQLKTYAYNNSGVENASVEFDVETLKPTYNLQMGLPGRSNAFQIANRLGLKDEIISSAEDFLDQEDIEIDDIIKEIEEDKKEYQSKKEEATEDYQQAKEMREEYEEKLKKLEERKNRELKEAYREADKIIKRAKDRAENIISDLKEKQRLSDREIQEARSGLREERKDIKSERNQLTAENQQEQEIPDLEEGDQVKIKNVNKNGKVVSLNQDKEEAVVQSGIMKVTVDLKELEKVEKEESSTPKGKVNISRVKQQKAKNISSKLDLRGMRAVDAKDKLLKYLDDVMLSNLNQVEIVHGKGTGVLREVVDETLDNYPSIKNYRLGKPKEGGSGVTIAKLEA</sequence>
<dbReference type="HAMAP" id="MF_00092">
    <property type="entry name" value="MutS2"/>
    <property type="match status" value="1"/>
</dbReference>
<dbReference type="NCBIfam" id="TIGR01069">
    <property type="entry name" value="mutS2"/>
    <property type="match status" value="1"/>
</dbReference>
<evidence type="ECO:0000256" key="10">
    <source>
        <dbReference type="SAM" id="MobiDB-lite"/>
    </source>
</evidence>
<dbReference type="InterPro" id="IPR000432">
    <property type="entry name" value="DNA_mismatch_repair_MutS_C"/>
</dbReference>
<dbReference type="GO" id="GO:0019843">
    <property type="term" value="F:rRNA binding"/>
    <property type="evidence" value="ECO:0007669"/>
    <property type="project" value="UniProtKB-UniRule"/>
</dbReference>
<keyword evidence="4 8" id="KW-0378">Hydrolase</keyword>
<accession>A0A938XRV5</accession>
<dbReference type="PANTHER" id="PTHR48466:SF2">
    <property type="entry name" value="OS10G0509000 PROTEIN"/>
    <property type="match status" value="1"/>
</dbReference>
<keyword evidence="5 8" id="KW-0067">ATP-binding</keyword>
<dbReference type="GO" id="GO:0140664">
    <property type="term" value="F:ATP-dependent DNA damage sensor activity"/>
    <property type="evidence" value="ECO:0007669"/>
    <property type="project" value="InterPro"/>
</dbReference>
<keyword evidence="3 8" id="KW-0547">Nucleotide-binding</keyword>
<keyword evidence="1 8" id="KW-0540">Nuclease</keyword>
<comment type="subunit">
    <text evidence="8">Homodimer. Binds to stalled ribosomes, contacting rRNA.</text>
</comment>
<dbReference type="AlphaFoldDB" id="A0A938XRV5"/>
<comment type="caution">
    <text evidence="13">The sequence shown here is derived from an EMBL/GenBank/DDBJ whole genome shotgun (WGS) entry which is preliminary data.</text>
</comment>
<dbReference type="SUPFAM" id="SSF48334">
    <property type="entry name" value="DNA repair protein MutS, domain III"/>
    <property type="match status" value="1"/>
</dbReference>
<dbReference type="SUPFAM" id="SSF52540">
    <property type="entry name" value="P-loop containing nucleoside triphosphate hydrolases"/>
    <property type="match status" value="1"/>
</dbReference>
<keyword evidence="2 8" id="KW-0699">rRNA-binding</keyword>
<protein>
    <recommendedName>
        <fullName evidence="8">Endonuclease MutS2</fullName>
        <ecNumber evidence="8">3.1.-.-</ecNumber>
    </recommendedName>
    <alternativeName>
        <fullName evidence="8">Ribosome-associated protein quality control-upstream factor</fullName>
        <shortName evidence="8">RQC-upstream factor</shortName>
        <shortName evidence="8">RqcU</shortName>
        <ecNumber evidence="8">3.6.4.-</ecNumber>
    </alternativeName>
</protein>
<dbReference type="InterPro" id="IPR036187">
    <property type="entry name" value="DNA_mismatch_repair_MutS_sf"/>
</dbReference>
<feature type="binding site" evidence="8">
    <location>
        <begin position="334"/>
        <end position="341"/>
    </location>
    <ligand>
        <name>ATP</name>
        <dbReference type="ChEBI" id="CHEBI:30616"/>
    </ligand>
</feature>
<gene>
    <name evidence="8" type="primary">mutS2</name>
    <name evidence="8" type="synonym">rqcU</name>
    <name evidence="13" type="ORF">JOC47_001374</name>
</gene>
<evidence type="ECO:0000256" key="4">
    <source>
        <dbReference type="ARBA" id="ARBA00022801"/>
    </source>
</evidence>
<dbReference type="GO" id="GO:0072344">
    <property type="term" value="P:rescue of stalled ribosome"/>
    <property type="evidence" value="ECO:0007669"/>
    <property type="project" value="UniProtKB-UniRule"/>
</dbReference>
<comment type="similarity">
    <text evidence="8">Belongs to the DNA mismatch repair MutS family. MutS2 subfamily.</text>
</comment>
<feature type="domain" description="T-SNARE coiled-coil homology" evidence="11">
    <location>
        <begin position="109"/>
        <end position="171"/>
    </location>
</feature>
<evidence type="ECO:0000256" key="6">
    <source>
        <dbReference type="ARBA" id="ARBA00022884"/>
    </source>
</evidence>
<dbReference type="InterPro" id="IPR005747">
    <property type="entry name" value="MutS2"/>
</dbReference>
<evidence type="ECO:0000256" key="9">
    <source>
        <dbReference type="SAM" id="Coils"/>
    </source>
</evidence>
<keyword evidence="7 8" id="KW-0238">DNA-binding</keyword>
<dbReference type="Gene3D" id="3.40.50.300">
    <property type="entry name" value="P-loop containing nucleotide triphosphate hydrolases"/>
    <property type="match status" value="1"/>
</dbReference>
<dbReference type="Pfam" id="PF00488">
    <property type="entry name" value="MutS_V"/>
    <property type="match status" value="1"/>
</dbReference>
<dbReference type="FunFam" id="3.40.50.300:FF:000830">
    <property type="entry name" value="Endonuclease MutS2"/>
    <property type="match status" value="1"/>
</dbReference>
<evidence type="ECO:0000259" key="11">
    <source>
        <dbReference type="PROSITE" id="PS50192"/>
    </source>
</evidence>
<keyword evidence="9" id="KW-0175">Coiled coil</keyword>
<dbReference type="PIRSF" id="PIRSF005814">
    <property type="entry name" value="MutS_YshD"/>
    <property type="match status" value="1"/>
</dbReference>
<evidence type="ECO:0000256" key="3">
    <source>
        <dbReference type="ARBA" id="ARBA00022741"/>
    </source>
</evidence>
<keyword evidence="6 8" id="KW-0694">RNA-binding</keyword>
<proteinExistence type="inferred from homology"/>
<evidence type="ECO:0000259" key="12">
    <source>
        <dbReference type="PROSITE" id="PS50828"/>
    </source>
</evidence>
<dbReference type="SUPFAM" id="SSF160443">
    <property type="entry name" value="SMR domain-like"/>
    <property type="match status" value="1"/>
</dbReference>
<dbReference type="EMBL" id="JAFBDQ010000005">
    <property type="protein sequence ID" value="MBM7556531.1"/>
    <property type="molecule type" value="Genomic_DNA"/>
</dbReference>
<evidence type="ECO:0000256" key="7">
    <source>
        <dbReference type="ARBA" id="ARBA00023125"/>
    </source>
</evidence>
<dbReference type="CDD" id="cd06503">
    <property type="entry name" value="ATP-synt_Fo_b"/>
    <property type="match status" value="1"/>
</dbReference>
<keyword evidence="14" id="KW-1185">Reference proteome</keyword>
<dbReference type="InterPro" id="IPR000727">
    <property type="entry name" value="T_SNARE_dom"/>
</dbReference>
<dbReference type="Pfam" id="PF20297">
    <property type="entry name" value="MSSS"/>
    <property type="match status" value="1"/>
</dbReference>
<dbReference type="SMART" id="SM00533">
    <property type="entry name" value="MUTSd"/>
    <property type="match status" value="1"/>
</dbReference>
<dbReference type="Gene3D" id="3.30.1370.110">
    <property type="match status" value="1"/>
</dbReference>
<dbReference type="GO" id="GO:0043023">
    <property type="term" value="F:ribosomal large subunit binding"/>
    <property type="evidence" value="ECO:0007669"/>
    <property type="project" value="UniProtKB-UniRule"/>
</dbReference>
<feature type="compositionally biased region" description="Polar residues" evidence="10">
    <location>
        <begin position="623"/>
        <end position="633"/>
    </location>
</feature>
<dbReference type="GO" id="GO:0045910">
    <property type="term" value="P:negative regulation of DNA recombination"/>
    <property type="evidence" value="ECO:0007669"/>
    <property type="project" value="InterPro"/>
</dbReference>
<evidence type="ECO:0000256" key="1">
    <source>
        <dbReference type="ARBA" id="ARBA00022722"/>
    </source>
</evidence>
<dbReference type="CDD" id="cd03280">
    <property type="entry name" value="ABC_MutS2"/>
    <property type="match status" value="1"/>
</dbReference>
<comment type="function">
    <text evidence="8">Endonuclease that is involved in the suppression of homologous recombination and thus may have a key role in the control of bacterial genetic diversity.</text>
</comment>
<dbReference type="GO" id="GO:0006298">
    <property type="term" value="P:mismatch repair"/>
    <property type="evidence" value="ECO:0007669"/>
    <property type="project" value="InterPro"/>
</dbReference>
<dbReference type="GO" id="GO:0016887">
    <property type="term" value="F:ATP hydrolysis activity"/>
    <property type="evidence" value="ECO:0007669"/>
    <property type="project" value="InterPro"/>
</dbReference>
<dbReference type="GO" id="GO:0005524">
    <property type="term" value="F:ATP binding"/>
    <property type="evidence" value="ECO:0007669"/>
    <property type="project" value="UniProtKB-UniRule"/>
</dbReference>
<dbReference type="InterPro" id="IPR007696">
    <property type="entry name" value="DNA_mismatch_repair_MutS_core"/>
</dbReference>
<keyword evidence="8" id="KW-0255">Endonuclease</keyword>
<evidence type="ECO:0000256" key="2">
    <source>
        <dbReference type="ARBA" id="ARBA00022730"/>
    </source>
</evidence>
<feature type="coiled-coil region" evidence="9">
    <location>
        <begin position="147"/>
        <end position="174"/>
    </location>
</feature>